<sequence>MGRQKLFFKSKSMLTSLASLGRAVRENDEHLRCSPKLEVLVLELDIQDLKARCRYLNLKVSMVALKTSERELGMKKKLVQATMGELNLTEQTRNWWLKTKDMELVAKKPSTCWIVWKLTTVV</sequence>
<protein>
    <submittedName>
        <fullName evidence="1">Uncharacterized protein</fullName>
    </submittedName>
</protein>
<reference evidence="1" key="1">
    <citation type="journal article" date="2013" name="J. Plant Res.">
        <title>Effect of fungi and light on seed germination of three Opuntia species from semiarid lands of central Mexico.</title>
        <authorList>
            <person name="Delgado-Sanchez P."/>
            <person name="Jimenez-Bremont J.F."/>
            <person name="Guerrero-Gonzalez Mde L."/>
            <person name="Flores J."/>
        </authorList>
    </citation>
    <scope>NUCLEOTIDE SEQUENCE</scope>
    <source>
        <tissue evidence="1">Cladode</tissue>
    </source>
</reference>
<dbReference type="EMBL" id="GISG01264197">
    <property type="protein sequence ID" value="MBA4674730.1"/>
    <property type="molecule type" value="Transcribed_RNA"/>
</dbReference>
<organism evidence="1">
    <name type="scientific">Opuntia streptacantha</name>
    <name type="common">Prickly pear cactus</name>
    <name type="synonym">Opuntia cardona</name>
    <dbReference type="NCBI Taxonomy" id="393608"/>
    <lineage>
        <taxon>Eukaryota</taxon>
        <taxon>Viridiplantae</taxon>
        <taxon>Streptophyta</taxon>
        <taxon>Embryophyta</taxon>
        <taxon>Tracheophyta</taxon>
        <taxon>Spermatophyta</taxon>
        <taxon>Magnoliopsida</taxon>
        <taxon>eudicotyledons</taxon>
        <taxon>Gunneridae</taxon>
        <taxon>Pentapetalae</taxon>
        <taxon>Caryophyllales</taxon>
        <taxon>Cactineae</taxon>
        <taxon>Cactaceae</taxon>
        <taxon>Opuntioideae</taxon>
        <taxon>Opuntia</taxon>
    </lineage>
</organism>
<name>A0A7C9ATT3_OPUST</name>
<evidence type="ECO:0000313" key="1">
    <source>
        <dbReference type="EMBL" id="MBA4674730.1"/>
    </source>
</evidence>
<accession>A0A7C9ATT3</accession>
<reference evidence="1" key="2">
    <citation type="submission" date="2020-07" db="EMBL/GenBank/DDBJ databases">
        <authorList>
            <person name="Vera ALvarez R."/>
            <person name="Arias-Moreno D.M."/>
            <person name="Jimenez-Jacinto V."/>
            <person name="Jimenez-Bremont J.F."/>
            <person name="Swaminathan K."/>
            <person name="Moose S.P."/>
            <person name="Guerrero-Gonzalez M.L."/>
            <person name="Marino-Ramirez L."/>
            <person name="Landsman D."/>
            <person name="Rodriguez-Kessler M."/>
            <person name="Delgado-Sanchez P."/>
        </authorList>
    </citation>
    <scope>NUCLEOTIDE SEQUENCE</scope>
    <source>
        <tissue evidence="1">Cladode</tissue>
    </source>
</reference>
<proteinExistence type="predicted"/>
<dbReference type="AlphaFoldDB" id="A0A7C9ATT3"/>